<evidence type="ECO:0000259" key="2">
    <source>
        <dbReference type="Pfam" id="PF02589"/>
    </source>
</evidence>
<keyword evidence="4" id="KW-1185">Reference proteome</keyword>
<evidence type="ECO:0000313" key="4">
    <source>
        <dbReference type="Proteomes" id="UP000274601"/>
    </source>
</evidence>
<dbReference type="InterPro" id="IPR003741">
    <property type="entry name" value="LUD_dom"/>
</dbReference>
<dbReference type="PANTHER" id="PTHR43682">
    <property type="entry name" value="LACTATE UTILIZATION PROTEIN C"/>
    <property type="match status" value="1"/>
</dbReference>
<dbReference type="Pfam" id="PF02589">
    <property type="entry name" value="LUD_dom"/>
    <property type="match status" value="1"/>
</dbReference>
<evidence type="ECO:0000313" key="3">
    <source>
        <dbReference type="EMBL" id="RKS73615.1"/>
    </source>
</evidence>
<dbReference type="InterPro" id="IPR024185">
    <property type="entry name" value="FTHF_cligase-like_sf"/>
</dbReference>
<sequence length="232" mass="24169">MVDAEPAVTPAGRPVGPVGAGSRAEVLRRVREALGGARGPRPPVPRRYARRLSDAEAGTRADVLALFTERVADNRAAVRHVSADELGTAVAAALWGREARQIVVPADLPFGWLAELDGVRALADAPAVDTGTLAAVDAAVTGCAVAVAQTGTIVLDGGRAQGRRALTLVPGYHLCVVHADQIVGTVPEAVERLDPSRPLTWISGPSATHGIEMVRVEGVHGPRHLEVLVVED</sequence>
<dbReference type="PANTHER" id="PTHR43682:SF1">
    <property type="entry name" value="LACTATE UTILIZATION PROTEIN C"/>
    <property type="match status" value="1"/>
</dbReference>
<reference evidence="3 4" key="1">
    <citation type="submission" date="2018-10" db="EMBL/GenBank/DDBJ databases">
        <title>Genomic Encyclopedia of Archaeal and Bacterial Type Strains, Phase II (KMG-II): from individual species to whole genera.</title>
        <authorList>
            <person name="Goeker M."/>
        </authorList>
    </citation>
    <scope>NUCLEOTIDE SEQUENCE [LARGE SCALE GENOMIC DNA]</scope>
    <source>
        <strain evidence="3 4">DSM 43383</strain>
    </source>
</reference>
<dbReference type="EMBL" id="RBWU01000004">
    <property type="protein sequence ID" value="RKS73615.1"/>
    <property type="molecule type" value="Genomic_DNA"/>
</dbReference>
<dbReference type="SUPFAM" id="SSF100950">
    <property type="entry name" value="NagB/RpiA/CoA transferase-like"/>
    <property type="match status" value="1"/>
</dbReference>
<comment type="caution">
    <text evidence="3">The sequence shown here is derived from an EMBL/GenBank/DDBJ whole genome shotgun (WGS) entry which is preliminary data.</text>
</comment>
<dbReference type="InterPro" id="IPR037171">
    <property type="entry name" value="NagB/RpiA_transferase-like"/>
</dbReference>
<gene>
    <name evidence="3" type="ORF">BZB76_4317</name>
</gene>
<dbReference type="Gene3D" id="3.40.50.10420">
    <property type="entry name" value="NagB/RpiA/CoA transferase-like"/>
    <property type="match status" value="1"/>
</dbReference>
<evidence type="ECO:0000256" key="1">
    <source>
        <dbReference type="SAM" id="MobiDB-lite"/>
    </source>
</evidence>
<accession>A0A495QM60</accession>
<name>A0A495QM60_9ACTN</name>
<proteinExistence type="predicted"/>
<organism evidence="3 4">
    <name type="scientific">Actinomadura pelletieri DSM 43383</name>
    <dbReference type="NCBI Taxonomy" id="1120940"/>
    <lineage>
        <taxon>Bacteria</taxon>
        <taxon>Bacillati</taxon>
        <taxon>Actinomycetota</taxon>
        <taxon>Actinomycetes</taxon>
        <taxon>Streptosporangiales</taxon>
        <taxon>Thermomonosporaceae</taxon>
        <taxon>Actinomadura</taxon>
    </lineage>
</organism>
<dbReference type="AlphaFoldDB" id="A0A495QM60"/>
<feature type="domain" description="LUD" evidence="2">
    <location>
        <begin position="133"/>
        <end position="230"/>
    </location>
</feature>
<dbReference type="Proteomes" id="UP000274601">
    <property type="component" value="Unassembled WGS sequence"/>
</dbReference>
<feature type="region of interest" description="Disordered" evidence="1">
    <location>
        <begin position="1"/>
        <end position="20"/>
    </location>
</feature>
<protein>
    <submittedName>
        <fullName evidence="3">L-lactate dehydrogenase complex protein LldG</fullName>
    </submittedName>
</protein>